<evidence type="ECO:0000256" key="1">
    <source>
        <dbReference type="SAM" id="Phobius"/>
    </source>
</evidence>
<organism evidence="2 3">
    <name type="scientific">Cognatishimia activa</name>
    <dbReference type="NCBI Taxonomy" id="1715691"/>
    <lineage>
        <taxon>Bacteria</taxon>
        <taxon>Pseudomonadati</taxon>
        <taxon>Pseudomonadota</taxon>
        <taxon>Alphaproteobacteria</taxon>
        <taxon>Rhodobacterales</taxon>
        <taxon>Paracoccaceae</taxon>
        <taxon>Cognatishimia</taxon>
    </lineage>
</organism>
<name>A0A0N7MC49_9RHOB</name>
<dbReference type="EMBL" id="CYUE01000021">
    <property type="protein sequence ID" value="CUK27216.1"/>
    <property type="molecule type" value="Genomic_DNA"/>
</dbReference>
<dbReference type="STRING" id="1715691.TA5113_02964"/>
<feature type="transmembrane region" description="Helical" evidence="1">
    <location>
        <begin position="31"/>
        <end position="49"/>
    </location>
</feature>
<feature type="transmembrane region" description="Helical" evidence="1">
    <location>
        <begin position="106"/>
        <end position="128"/>
    </location>
</feature>
<dbReference type="RefSeq" id="WP_058316107.1">
    <property type="nucleotide sequence ID" value="NZ_CYTO01000024.1"/>
</dbReference>
<proteinExistence type="predicted"/>
<feature type="transmembrane region" description="Helical" evidence="1">
    <location>
        <begin position="134"/>
        <end position="155"/>
    </location>
</feature>
<dbReference type="OrthoDB" id="7771437at2"/>
<keyword evidence="1" id="KW-0472">Membrane</keyword>
<evidence type="ECO:0000313" key="3">
    <source>
        <dbReference type="Proteomes" id="UP000051184"/>
    </source>
</evidence>
<keyword evidence="1" id="KW-0812">Transmembrane</keyword>
<feature type="transmembrane region" description="Helical" evidence="1">
    <location>
        <begin position="69"/>
        <end position="94"/>
    </location>
</feature>
<dbReference type="Proteomes" id="UP000051184">
    <property type="component" value="Unassembled WGS sequence"/>
</dbReference>
<reference evidence="3" key="1">
    <citation type="submission" date="2015-09" db="EMBL/GenBank/DDBJ databases">
        <authorList>
            <person name="Rodrigo-Torres Lidia"/>
            <person name="Arahal R.David."/>
        </authorList>
    </citation>
    <scope>NUCLEOTIDE SEQUENCE [LARGE SCALE GENOMIC DNA]</scope>
    <source>
        <strain evidence="3">CECT 5114</strain>
    </source>
</reference>
<evidence type="ECO:0000313" key="2">
    <source>
        <dbReference type="EMBL" id="CUK27216.1"/>
    </source>
</evidence>
<accession>A0A0N7MC49</accession>
<evidence type="ECO:0008006" key="4">
    <source>
        <dbReference type="Google" id="ProtNLM"/>
    </source>
</evidence>
<keyword evidence="1" id="KW-1133">Transmembrane helix</keyword>
<gene>
    <name evidence="2" type="ORF">TA5114_03039</name>
</gene>
<protein>
    <recommendedName>
        <fullName evidence="4">Yip1 domain protein</fullName>
    </recommendedName>
</protein>
<keyword evidence="3" id="KW-1185">Reference proteome</keyword>
<sequence>MSVTRDILATYRHPKAVALRRQADGPREERALAVLMAACIVIFVAQWPRLSREAHLAETELGPLLGGALMGWVFMAPLFFYAVAFVTQIILMLFGGTTGYRARMALFWALLAGSPLILFQGLIAGFIGPGTLNTTFGLIWLAAILCFWLAGLMAARQKPE</sequence>
<dbReference type="AlphaFoldDB" id="A0A0N7MC49"/>